<evidence type="ECO:0000256" key="2">
    <source>
        <dbReference type="ARBA" id="ARBA00022559"/>
    </source>
</evidence>
<evidence type="ECO:0000256" key="7">
    <source>
        <dbReference type="ARBA" id="ARBA00023324"/>
    </source>
</evidence>
<dbReference type="InterPro" id="IPR010582">
    <property type="entry name" value="Catalase_immune_responsive"/>
</dbReference>
<dbReference type="InterPro" id="IPR002226">
    <property type="entry name" value="Catalase_haem_BS"/>
</dbReference>
<name>A0A182SRD0_9DIPT</name>
<dbReference type="Gene3D" id="2.40.180.10">
    <property type="entry name" value="Catalase core domain"/>
    <property type="match status" value="1"/>
</dbReference>
<dbReference type="Pfam" id="PF00199">
    <property type="entry name" value="Catalase"/>
    <property type="match status" value="1"/>
</dbReference>
<evidence type="ECO:0000256" key="3">
    <source>
        <dbReference type="ARBA" id="ARBA00022617"/>
    </source>
</evidence>
<feature type="active site" evidence="9">
    <location>
        <position position="126"/>
    </location>
</feature>
<keyword evidence="2 11" id="KW-0575">Peroxidase</keyword>
<dbReference type="PROSITE" id="PS51402">
    <property type="entry name" value="CATALASE_3"/>
    <property type="match status" value="1"/>
</dbReference>
<dbReference type="InterPro" id="IPR018028">
    <property type="entry name" value="Catalase"/>
</dbReference>
<evidence type="ECO:0000313" key="15">
    <source>
        <dbReference type="EnsemblMetazoa" id="AMAM011884-PA"/>
    </source>
</evidence>
<dbReference type="GO" id="GO:0004096">
    <property type="term" value="F:catalase activity"/>
    <property type="evidence" value="ECO:0007669"/>
    <property type="project" value="UniProtKB-EC"/>
</dbReference>
<organism evidence="15 16">
    <name type="scientific">Anopheles maculatus</name>
    <dbReference type="NCBI Taxonomy" id="74869"/>
    <lineage>
        <taxon>Eukaryota</taxon>
        <taxon>Metazoa</taxon>
        <taxon>Ecdysozoa</taxon>
        <taxon>Arthropoda</taxon>
        <taxon>Hexapoda</taxon>
        <taxon>Insecta</taxon>
        <taxon>Pterygota</taxon>
        <taxon>Neoptera</taxon>
        <taxon>Endopterygota</taxon>
        <taxon>Diptera</taxon>
        <taxon>Nematocera</taxon>
        <taxon>Culicoidea</taxon>
        <taxon>Culicidae</taxon>
        <taxon>Anophelinae</taxon>
        <taxon>Anopheles</taxon>
        <taxon>Anopheles maculatus group</taxon>
    </lineage>
</organism>
<dbReference type="GO" id="GO:0042744">
    <property type="term" value="P:hydrogen peroxide catabolic process"/>
    <property type="evidence" value="ECO:0007669"/>
    <property type="project" value="UniProtKB-KW"/>
</dbReference>
<dbReference type="AlphaFoldDB" id="A0A182SRD0"/>
<keyword evidence="7 11" id="KW-0376">Hydrogen peroxide</keyword>
<evidence type="ECO:0000313" key="16">
    <source>
        <dbReference type="Proteomes" id="UP000075901"/>
    </source>
</evidence>
<feature type="region of interest" description="Disordered" evidence="13">
    <location>
        <begin position="1"/>
        <end position="25"/>
    </location>
</feature>
<dbReference type="PRINTS" id="PR00067">
    <property type="entry name" value="CATALASE"/>
</dbReference>
<dbReference type="InterPro" id="IPR011614">
    <property type="entry name" value="Catalase_core"/>
</dbReference>
<evidence type="ECO:0000259" key="14">
    <source>
        <dbReference type="SMART" id="SM01060"/>
    </source>
</evidence>
<proteinExistence type="inferred from homology"/>
<dbReference type="InterPro" id="IPR020835">
    <property type="entry name" value="Catalase_sf"/>
</dbReference>
<dbReference type="VEuPathDB" id="VectorBase:AMAM011884"/>
<protein>
    <recommendedName>
        <fullName evidence="11">Catalase</fullName>
        <ecNumber evidence="11">1.11.1.6</ecNumber>
    </recommendedName>
</protein>
<dbReference type="Proteomes" id="UP000075901">
    <property type="component" value="Unassembled WGS sequence"/>
</dbReference>
<dbReference type="EC" id="1.11.1.6" evidence="11"/>
<dbReference type="SUPFAM" id="SSF56634">
    <property type="entry name" value="Heme-dependent catalase-like"/>
    <property type="match status" value="1"/>
</dbReference>
<keyword evidence="6 10" id="KW-0408">Iron</keyword>
<dbReference type="InterPro" id="IPR040333">
    <property type="entry name" value="Catalase_3"/>
</dbReference>
<evidence type="ECO:0000256" key="12">
    <source>
        <dbReference type="RuleBase" id="RU004142"/>
    </source>
</evidence>
<dbReference type="GO" id="GO:0005777">
    <property type="term" value="C:peroxisome"/>
    <property type="evidence" value="ECO:0007669"/>
    <property type="project" value="TreeGrafter"/>
</dbReference>
<feature type="domain" description="Catalase core" evidence="14">
    <location>
        <begin position="6"/>
        <end position="391"/>
    </location>
</feature>
<evidence type="ECO:0000256" key="6">
    <source>
        <dbReference type="ARBA" id="ARBA00023004"/>
    </source>
</evidence>
<dbReference type="GO" id="GO:0020037">
    <property type="term" value="F:heme binding"/>
    <property type="evidence" value="ECO:0007669"/>
    <property type="project" value="InterPro"/>
</dbReference>
<dbReference type="PIRSF" id="PIRSF038928">
    <property type="entry name" value="Catalase_clade1-3"/>
    <property type="match status" value="1"/>
</dbReference>
<dbReference type="PANTHER" id="PTHR11465">
    <property type="entry name" value="CATALASE"/>
    <property type="match status" value="1"/>
</dbReference>
<evidence type="ECO:0000256" key="1">
    <source>
        <dbReference type="ARBA" id="ARBA00005329"/>
    </source>
</evidence>
<reference evidence="16" key="1">
    <citation type="submission" date="2013-09" db="EMBL/GenBank/DDBJ databases">
        <title>The Genome Sequence of Anopheles maculatus species B.</title>
        <authorList>
            <consortium name="The Broad Institute Genomics Platform"/>
            <person name="Neafsey D.E."/>
            <person name="Besansky N."/>
            <person name="Howell P."/>
            <person name="Walton C."/>
            <person name="Young S.K."/>
            <person name="Zeng Q."/>
            <person name="Gargeya S."/>
            <person name="Fitzgerald M."/>
            <person name="Haas B."/>
            <person name="Abouelleil A."/>
            <person name="Allen A.W."/>
            <person name="Alvarado L."/>
            <person name="Arachchi H.M."/>
            <person name="Berlin A.M."/>
            <person name="Chapman S.B."/>
            <person name="Gainer-Dewar J."/>
            <person name="Goldberg J."/>
            <person name="Griggs A."/>
            <person name="Gujja S."/>
            <person name="Hansen M."/>
            <person name="Howarth C."/>
            <person name="Imamovic A."/>
            <person name="Ireland A."/>
            <person name="Larimer J."/>
            <person name="McCowan C."/>
            <person name="Murphy C."/>
            <person name="Pearson M."/>
            <person name="Poon T.W."/>
            <person name="Priest M."/>
            <person name="Roberts A."/>
            <person name="Saif S."/>
            <person name="Shea T."/>
            <person name="Sisk P."/>
            <person name="Sykes S."/>
            <person name="Wortman J."/>
            <person name="Nusbaum C."/>
            <person name="Birren B."/>
        </authorList>
    </citation>
    <scope>NUCLEOTIDE SEQUENCE [LARGE SCALE GENOMIC DNA]</scope>
    <source>
        <strain evidence="16">maculatus3</strain>
    </source>
</reference>
<comment type="function">
    <text evidence="12">Catalyzes the degradation of hydrogen peroxide (H(2)O(2)) generated by peroxisomal oxidases to water and oxygen, thereby protecting cells from the toxic effects of hydrogen peroxide.</text>
</comment>
<feature type="active site" evidence="9">
    <location>
        <position position="53"/>
    </location>
</feature>
<dbReference type="Pfam" id="PF06628">
    <property type="entry name" value="Catalase-rel"/>
    <property type="match status" value="1"/>
</dbReference>
<keyword evidence="3 10" id="KW-0349">Heme</keyword>
<reference evidence="15" key="2">
    <citation type="submission" date="2020-05" db="UniProtKB">
        <authorList>
            <consortium name="EnsemblMetazoa"/>
        </authorList>
    </citation>
    <scope>IDENTIFICATION</scope>
    <source>
        <strain evidence="15">maculatus3</strain>
    </source>
</reference>
<dbReference type="GO" id="GO:0042542">
    <property type="term" value="P:response to hydrogen peroxide"/>
    <property type="evidence" value="ECO:0007669"/>
    <property type="project" value="TreeGrafter"/>
</dbReference>
<dbReference type="InterPro" id="IPR024708">
    <property type="entry name" value="Catalase_AS"/>
</dbReference>
<evidence type="ECO:0000256" key="8">
    <source>
        <dbReference type="ARBA" id="ARBA00049254"/>
    </source>
</evidence>
<sequence length="486" mass="54687">EKTTATMSHGAPVGTKTATQTAGPRGPVLLQDVHLIDELAHFERERIPERVVHAKGAGAFGYFEVTNDITKYCAAKLFEKVGKKTPLAVRFSTVGGESGSADTVRDPRGFAVKFYTDDGVWDMVGNNTPIFFIRDPILFPSFIHTQKRNPATHLKDPDMFWDFISLRPETTHQTMFLFSDRGTPDGYRFMNGYGSHTYKLVNADGKPVYCKFHFKTDQGIKNMDASRADDLSGSDPDYSIRDLYNAIAKKDFPSWTLKIQVMTFEQAEKVPYNPFDLTKIWPQSEFPLIPVGRMVLDRNPSNYFAEVEQAAFAPSHLVPGIEPSPDKMLQARLFAYADTHRHRVGANYLMLPVNCPYRVPVRNYQRDGPMNCTDNQGGAPNYFPNSFSGPQPCPVAHKLQNSQLKLSGDVDRYEVPDDDDFSQPAVFYRRVLDDAGRKRLVNNIVGHLKNASPFLQERAVKNFAMVDADFGRQLSEGLKLHRSASL</sequence>
<evidence type="ECO:0000256" key="4">
    <source>
        <dbReference type="ARBA" id="ARBA00022723"/>
    </source>
</evidence>
<comment type="similarity">
    <text evidence="1 11">Belongs to the catalase family.</text>
</comment>
<feature type="binding site" description="axial binding residue" evidence="10">
    <location>
        <position position="336"/>
    </location>
    <ligand>
        <name>heme</name>
        <dbReference type="ChEBI" id="CHEBI:30413"/>
    </ligand>
    <ligandPart>
        <name>Fe</name>
        <dbReference type="ChEBI" id="CHEBI:18248"/>
    </ligandPart>
</feature>
<comment type="catalytic activity">
    <reaction evidence="8 11">
        <text>2 H2O2 = O2 + 2 H2O</text>
        <dbReference type="Rhea" id="RHEA:20309"/>
        <dbReference type="ChEBI" id="CHEBI:15377"/>
        <dbReference type="ChEBI" id="CHEBI:15379"/>
        <dbReference type="ChEBI" id="CHEBI:16240"/>
        <dbReference type="EC" id="1.11.1.6"/>
    </reaction>
</comment>
<dbReference type="SMART" id="SM01060">
    <property type="entry name" value="Catalase"/>
    <property type="match status" value="1"/>
</dbReference>
<evidence type="ECO:0000256" key="13">
    <source>
        <dbReference type="SAM" id="MobiDB-lite"/>
    </source>
</evidence>
<evidence type="ECO:0000256" key="11">
    <source>
        <dbReference type="RuleBase" id="RU000498"/>
    </source>
</evidence>
<dbReference type="GO" id="GO:0046872">
    <property type="term" value="F:metal ion binding"/>
    <property type="evidence" value="ECO:0007669"/>
    <property type="project" value="UniProtKB-KW"/>
</dbReference>
<comment type="cofactor">
    <cofactor evidence="10">
        <name>heme</name>
        <dbReference type="ChEBI" id="CHEBI:30413"/>
    </cofactor>
</comment>
<accession>A0A182SRD0</accession>
<evidence type="ECO:0000256" key="9">
    <source>
        <dbReference type="PIRSR" id="PIRSR038928-1"/>
    </source>
</evidence>
<evidence type="ECO:0000256" key="5">
    <source>
        <dbReference type="ARBA" id="ARBA00023002"/>
    </source>
</evidence>
<dbReference type="InterPro" id="IPR024711">
    <property type="entry name" value="Catalase_clade1/3"/>
</dbReference>
<dbReference type="PROSITE" id="PS00437">
    <property type="entry name" value="CATALASE_1"/>
    <property type="match status" value="1"/>
</dbReference>
<dbReference type="PANTHER" id="PTHR11465:SF9">
    <property type="entry name" value="CATALASE"/>
    <property type="match status" value="1"/>
</dbReference>
<keyword evidence="5 11" id="KW-0560">Oxidoreductase</keyword>
<dbReference type="PROSITE" id="PS00438">
    <property type="entry name" value="CATALASE_2"/>
    <property type="match status" value="1"/>
</dbReference>
<dbReference type="FunFam" id="2.40.180.10:FF:000001">
    <property type="entry name" value="Catalase"/>
    <property type="match status" value="1"/>
</dbReference>
<keyword evidence="4 10" id="KW-0479">Metal-binding</keyword>
<dbReference type="GO" id="GO:0005739">
    <property type="term" value="C:mitochondrion"/>
    <property type="evidence" value="ECO:0007669"/>
    <property type="project" value="TreeGrafter"/>
</dbReference>
<dbReference type="CDD" id="cd08156">
    <property type="entry name" value="catalase_clade_3"/>
    <property type="match status" value="1"/>
</dbReference>
<evidence type="ECO:0000256" key="10">
    <source>
        <dbReference type="PIRSR" id="PIRSR038928-2"/>
    </source>
</evidence>
<dbReference type="EnsemblMetazoa" id="AMAM011884-RA">
    <property type="protein sequence ID" value="AMAM011884-PA"/>
    <property type="gene ID" value="AMAM011884"/>
</dbReference>
<keyword evidence="16" id="KW-1185">Reference proteome</keyword>